<evidence type="ECO:0000259" key="13">
    <source>
        <dbReference type="Pfam" id="PF00593"/>
    </source>
</evidence>
<dbReference type="SUPFAM" id="SSF56935">
    <property type="entry name" value="Porins"/>
    <property type="match status" value="1"/>
</dbReference>
<protein>
    <submittedName>
        <fullName evidence="15">TonB-dependent receptor</fullName>
    </submittedName>
</protein>
<keyword evidence="4 9" id="KW-0812">Transmembrane</keyword>
<keyword evidence="3 9" id="KW-1134">Transmembrane beta strand</keyword>
<dbReference type="Proteomes" id="UP001497045">
    <property type="component" value="Unassembled WGS sequence"/>
</dbReference>
<dbReference type="InterPro" id="IPR036942">
    <property type="entry name" value="Beta-barrel_TonB_sf"/>
</dbReference>
<keyword evidence="6 10" id="KW-0798">TonB box</keyword>
<comment type="similarity">
    <text evidence="9 11">Belongs to the TonB-dependent receptor family.</text>
</comment>
<evidence type="ECO:0000256" key="1">
    <source>
        <dbReference type="ARBA" id="ARBA00004571"/>
    </source>
</evidence>
<dbReference type="Pfam" id="PF00593">
    <property type="entry name" value="TonB_dep_Rec_b-barrel"/>
    <property type="match status" value="1"/>
</dbReference>
<comment type="caution">
    <text evidence="15">The sequence shown here is derived from an EMBL/GenBank/DDBJ whole genome shotgun (WGS) entry which is preliminary data.</text>
</comment>
<dbReference type="InterPro" id="IPR012910">
    <property type="entry name" value="Plug_dom"/>
</dbReference>
<sequence length="883" mass="95558">MMFPVSAYAQDTDEEEATAQSAPRETIVVTGSRIAGVAPVGATVTTLGRQEIEASGEVTLDRMIRELPQVLDLGFSENSRGQSGGNGNATYSNSINLRGLGPFSTLIISDGHRMTNNGRAIDPSVLPTLGVERVEVIADGASAIYGSDAVAGVVNLIPRRSLDGVEAFGRIGSSEDGDFWEWNAGVALGKVFDRGQIMVAYEHAYRSNLSGDDRDFFTSDQRPFGGPDYRVNTCAPGTLIYQGQTYALPANYDGSQMLTAGTENLCEALAGQDLFPEQEYDSVNSTGTFAISDMIEVFYDGYYSKRRFSRSPGAVTATFTVPESNAFFVAPDFYVPGSGGYQIAYNFGEIRDFDQYEGFQENWQITPGLRVNLPNDWIIEGRIGYGEATDRADNTDELDSRGPNSALAVALRSSDPSTALDPYSGGRTASSTVESIFGGFRTFPTDAELTTYQLGANGPLFDWAGGEVALAVGYEGQDFTQTRNPGTPTEETSNRKVDSFYAELLVPIFGPGNATPGFEELELTAAVRHDNYSDVGSTTNPKFGINWEPADGVRLRGSFGTSFRAPTFPEIFGNSSRLFIQAYTNPDPTGPSRVSGYTYGSGPNPDLQPETATTWTVGADFDVIPDLTFGFTYFDISYEDTISGLLSNLSVLALADEYAGTDVILFGQPALTRINELIAQGKPILQFPGTTDDCTANQNPDACIFVDGRSLNLGRSQMQGIDFNMRYFAELGPNDFLTFQANGTYLTAYEVAFTPGGDFEDLRNEIYQPLKFRARASVTWEHGPFTTRLQANHIGGYDNTLTTPVQDVDSYTPIDLSVTWDLVESLSLGMVDRAALTLEVRNLFDVDPPYVNVAPSANGGGGYDATVANPVGRQFAVSLRTSF</sequence>
<comment type="subcellular location">
    <subcellularLocation>
        <location evidence="1 9">Cell outer membrane</location>
        <topology evidence="1 9">Multi-pass membrane protein</topology>
    </subcellularLocation>
</comment>
<dbReference type="EMBL" id="JBBYHV010000002">
    <property type="protein sequence ID" value="MEL1251330.1"/>
    <property type="molecule type" value="Genomic_DNA"/>
</dbReference>
<dbReference type="InterPro" id="IPR000531">
    <property type="entry name" value="Beta-barrel_TonB"/>
</dbReference>
<dbReference type="PANTHER" id="PTHR47234">
    <property type="match status" value="1"/>
</dbReference>
<evidence type="ECO:0000256" key="11">
    <source>
        <dbReference type="RuleBase" id="RU003357"/>
    </source>
</evidence>
<dbReference type="PANTHER" id="PTHR47234:SF2">
    <property type="entry name" value="TONB-DEPENDENT RECEPTOR"/>
    <property type="match status" value="1"/>
</dbReference>
<keyword evidence="15" id="KW-0675">Receptor</keyword>
<evidence type="ECO:0000256" key="3">
    <source>
        <dbReference type="ARBA" id="ARBA00022452"/>
    </source>
</evidence>
<dbReference type="Gene3D" id="2.40.170.20">
    <property type="entry name" value="TonB-dependent receptor, beta-barrel domain"/>
    <property type="match status" value="1"/>
</dbReference>
<proteinExistence type="inferred from homology"/>
<keyword evidence="5" id="KW-0732">Signal</keyword>
<gene>
    <name evidence="15" type="ORF">AAEO60_11665</name>
</gene>
<dbReference type="InterPro" id="IPR039426">
    <property type="entry name" value="TonB-dep_rcpt-like"/>
</dbReference>
<keyword evidence="2 9" id="KW-0813">Transport</keyword>
<evidence type="ECO:0000256" key="10">
    <source>
        <dbReference type="PROSITE-ProRule" id="PRU10143"/>
    </source>
</evidence>
<dbReference type="InterPro" id="IPR037066">
    <property type="entry name" value="Plug_dom_sf"/>
</dbReference>
<keyword evidence="7 9" id="KW-0472">Membrane</keyword>
<evidence type="ECO:0000313" key="16">
    <source>
        <dbReference type="Proteomes" id="UP001497045"/>
    </source>
</evidence>
<evidence type="ECO:0000256" key="7">
    <source>
        <dbReference type="ARBA" id="ARBA00023136"/>
    </source>
</evidence>
<evidence type="ECO:0000259" key="14">
    <source>
        <dbReference type="Pfam" id="PF07715"/>
    </source>
</evidence>
<dbReference type="PROSITE" id="PS52016">
    <property type="entry name" value="TONB_DEPENDENT_REC_3"/>
    <property type="match status" value="1"/>
</dbReference>
<dbReference type="Gene3D" id="2.170.130.10">
    <property type="entry name" value="TonB-dependent receptor, plug domain"/>
    <property type="match status" value="1"/>
</dbReference>
<evidence type="ECO:0000256" key="12">
    <source>
        <dbReference type="SAM" id="MobiDB-lite"/>
    </source>
</evidence>
<reference evidence="15 16" key="1">
    <citation type="submission" date="2024-04" db="EMBL/GenBank/DDBJ databases">
        <title>Aurantiacibacter sp. DGU6 16S ribosomal RNA gene Genome sequencing and assembly.</title>
        <authorList>
            <person name="Park S."/>
        </authorList>
    </citation>
    <scope>NUCLEOTIDE SEQUENCE [LARGE SCALE GENOMIC DNA]</scope>
    <source>
        <strain evidence="15 16">DGU6</strain>
    </source>
</reference>
<feature type="short sequence motif" description="TonB box" evidence="10">
    <location>
        <begin position="26"/>
        <end position="32"/>
    </location>
</feature>
<dbReference type="InterPro" id="IPR010916">
    <property type="entry name" value="TonB_box_CS"/>
</dbReference>
<evidence type="ECO:0000256" key="6">
    <source>
        <dbReference type="ARBA" id="ARBA00023077"/>
    </source>
</evidence>
<feature type="domain" description="TonB-dependent receptor-like beta-barrel" evidence="13">
    <location>
        <begin position="335"/>
        <end position="843"/>
    </location>
</feature>
<dbReference type="PROSITE" id="PS00430">
    <property type="entry name" value="TONB_DEPENDENT_REC_1"/>
    <property type="match status" value="1"/>
</dbReference>
<feature type="region of interest" description="Disordered" evidence="12">
    <location>
        <begin position="1"/>
        <end position="22"/>
    </location>
</feature>
<organism evidence="15 16">
    <name type="scientific">Aurantiacibacter gilvus</name>
    <dbReference type="NCBI Taxonomy" id="3139141"/>
    <lineage>
        <taxon>Bacteria</taxon>
        <taxon>Pseudomonadati</taxon>
        <taxon>Pseudomonadota</taxon>
        <taxon>Alphaproteobacteria</taxon>
        <taxon>Sphingomonadales</taxon>
        <taxon>Erythrobacteraceae</taxon>
        <taxon>Aurantiacibacter</taxon>
    </lineage>
</organism>
<evidence type="ECO:0000256" key="8">
    <source>
        <dbReference type="ARBA" id="ARBA00023237"/>
    </source>
</evidence>
<accession>A0ABU9IFY8</accession>
<keyword evidence="16" id="KW-1185">Reference proteome</keyword>
<evidence type="ECO:0000256" key="4">
    <source>
        <dbReference type="ARBA" id="ARBA00022692"/>
    </source>
</evidence>
<evidence type="ECO:0000256" key="5">
    <source>
        <dbReference type="ARBA" id="ARBA00022729"/>
    </source>
</evidence>
<dbReference type="Pfam" id="PF07715">
    <property type="entry name" value="Plug"/>
    <property type="match status" value="1"/>
</dbReference>
<evidence type="ECO:0000256" key="2">
    <source>
        <dbReference type="ARBA" id="ARBA00022448"/>
    </source>
</evidence>
<feature type="domain" description="TonB-dependent receptor plug" evidence="14">
    <location>
        <begin position="41"/>
        <end position="153"/>
    </location>
</feature>
<evidence type="ECO:0000313" key="15">
    <source>
        <dbReference type="EMBL" id="MEL1251330.1"/>
    </source>
</evidence>
<name>A0ABU9IFY8_9SPHN</name>
<evidence type="ECO:0000256" key="9">
    <source>
        <dbReference type="PROSITE-ProRule" id="PRU01360"/>
    </source>
</evidence>
<keyword evidence="8 9" id="KW-0998">Cell outer membrane</keyword>
<dbReference type="RefSeq" id="WP_341673888.1">
    <property type="nucleotide sequence ID" value="NZ_JBBYHV010000002.1"/>
</dbReference>